<protein>
    <submittedName>
        <fullName evidence="1">Uncharacterized protein</fullName>
    </submittedName>
</protein>
<sequence>MLNTITAIKDRHQGHWFEPGALRFFNSRFPRRAVYPVADGAFFISSEFSKGVYISTGWIPDGPVLYSVRFISDQDGSIDTVSEFQEYETLSEAREAAKAFQKAYKVLS</sequence>
<dbReference type="InterPro" id="IPR055870">
    <property type="entry name" value="DUF7447"/>
</dbReference>
<evidence type="ECO:0000313" key="2">
    <source>
        <dbReference type="Proteomes" id="UP000505326"/>
    </source>
</evidence>
<dbReference type="EMBL" id="AP013549">
    <property type="protein sequence ID" value="BAQ94478.1"/>
    <property type="molecule type" value="Genomic_DNA"/>
</dbReference>
<dbReference type="KEGG" id="vg:55412302"/>
<reference evidence="1 2" key="1">
    <citation type="journal article" date="2013" name="PLoS Genet.">
        <title>Expanding the Marine Virosphere Using Metagenomics.</title>
        <authorList>
            <person name="Mizuno C.M."/>
            <person name="Rodriguez-Valera F."/>
            <person name="Kimes N.E."/>
            <person name="Ghai R."/>
        </authorList>
    </citation>
    <scope>NUCLEOTIDE SEQUENCE [LARGE SCALE GENOMIC DNA]</scope>
    <source>
        <strain evidence="1">UvMED-CGR-U-MedDCM-OCT-S39-C11</strain>
    </source>
</reference>
<proteinExistence type="predicted"/>
<evidence type="ECO:0000313" key="1">
    <source>
        <dbReference type="EMBL" id="BAQ94478.1"/>
    </source>
</evidence>
<keyword evidence="2" id="KW-1185">Reference proteome</keyword>
<accession>A0A6S4PEF8</accession>
<dbReference type="Pfam" id="PF24239">
    <property type="entry name" value="DUF7447"/>
    <property type="match status" value="1"/>
</dbReference>
<organism evidence="1 2">
    <name type="scientific">uncultured phage_MedDCM-OCT-S39-C11</name>
    <dbReference type="NCBI Taxonomy" id="2740805"/>
    <lineage>
        <taxon>Viruses</taxon>
        <taxon>Duplodnaviria</taxon>
        <taxon>Heunggongvirae</taxon>
        <taxon>Uroviricota</taxon>
        <taxon>Caudoviricetes</taxon>
        <taxon>Autographivirales</taxon>
        <taxon>Krakvirus</taxon>
        <taxon>Krakvirus S39C11</taxon>
    </lineage>
</organism>
<name>A0A6S4PEF8_9CAUD</name>
<dbReference type="GeneID" id="55412302"/>
<dbReference type="Proteomes" id="UP000505326">
    <property type="component" value="Segment"/>
</dbReference>
<dbReference type="RefSeq" id="YP_009777975.1">
    <property type="nucleotide sequence ID" value="NC_047708.1"/>
</dbReference>